<evidence type="ECO:0000259" key="4">
    <source>
        <dbReference type="PROSITE" id="PS51462"/>
    </source>
</evidence>
<dbReference type="PRINTS" id="PR00502">
    <property type="entry name" value="NUDIXFAMILY"/>
</dbReference>
<organism evidence="5 6">
    <name type="scientific">Mammaliicoccus sciuri</name>
    <name type="common">Staphylococcus sciuri</name>
    <dbReference type="NCBI Taxonomy" id="1296"/>
    <lineage>
        <taxon>Bacteria</taxon>
        <taxon>Bacillati</taxon>
        <taxon>Bacillota</taxon>
        <taxon>Bacilli</taxon>
        <taxon>Bacillales</taxon>
        <taxon>Staphylococcaceae</taxon>
        <taxon>Mammaliicoccus</taxon>
    </lineage>
</organism>
<dbReference type="CDD" id="cd04677">
    <property type="entry name" value="NUDIX_Hydrolase"/>
    <property type="match status" value="1"/>
</dbReference>
<dbReference type="InterPro" id="IPR020476">
    <property type="entry name" value="Nudix_hydrolase"/>
</dbReference>
<comment type="similarity">
    <text evidence="3">Belongs to the Nudix hydrolase family.</text>
</comment>
<comment type="cofactor">
    <cofactor evidence="1">
        <name>Mg(2+)</name>
        <dbReference type="ChEBI" id="CHEBI:18420"/>
    </cofactor>
</comment>
<protein>
    <submittedName>
        <fullName evidence="5">NUDIX domain-containing protein</fullName>
    </submittedName>
</protein>
<dbReference type="Pfam" id="PF00293">
    <property type="entry name" value="NUDIX"/>
    <property type="match status" value="1"/>
</dbReference>
<dbReference type="PANTHER" id="PTHR43046:SF2">
    <property type="entry name" value="8-OXO-DGTP DIPHOSPHATASE-RELATED"/>
    <property type="match status" value="1"/>
</dbReference>
<evidence type="ECO:0000256" key="3">
    <source>
        <dbReference type="RuleBase" id="RU003476"/>
    </source>
</evidence>
<dbReference type="AlphaFoldDB" id="A0AAJ4VJ77"/>
<dbReference type="GO" id="GO:0016787">
    <property type="term" value="F:hydrolase activity"/>
    <property type="evidence" value="ECO:0007669"/>
    <property type="project" value="UniProtKB-KW"/>
</dbReference>
<evidence type="ECO:0000313" key="6">
    <source>
        <dbReference type="Proteomes" id="UP000274792"/>
    </source>
</evidence>
<dbReference type="PANTHER" id="PTHR43046">
    <property type="entry name" value="GDP-MANNOSE MANNOSYL HYDROLASE"/>
    <property type="match status" value="1"/>
</dbReference>
<proteinExistence type="inferred from homology"/>
<keyword evidence="2 3" id="KW-0378">Hydrolase</keyword>
<name>A0AAJ4VJ77_MAMSC</name>
<evidence type="ECO:0000256" key="2">
    <source>
        <dbReference type="ARBA" id="ARBA00022801"/>
    </source>
</evidence>
<dbReference type="Gene3D" id="3.90.79.10">
    <property type="entry name" value="Nucleoside Triphosphate Pyrophosphohydrolase"/>
    <property type="match status" value="1"/>
</dbReference>
<gene>
    <name evidence="5" type="ORF">CD117_01025</name>
</gene>
<dbReference type="SUPFAM" id="SSF55811">
    <property type="entry name" value="Nudix"/>
    <property type="match status" value="1"/>
</dbReference>
<evidence type="ECO:0000256" key="1">
    <source>
        <dbReference type="ARBA" id="ARBA00001946"/>
    </source>
</evidence>
<dbReference type="RefSeq" id="WP_126476405.1">
    <property type="nucleotide sequence ID" value="NZ_RXWV01000006.1"/>
</dbReference>
<dbReference type="EMBL" id="RXWV01000006">
    <property type="protein sequence ID" value="RTX75195.1"/>
    <property type="molecule type" value="Genomic_DNA"/>
</dbReference>
<dbReference type="InterPro" id="IPR000086">
    <property type="entry name" value="NUDIX_hydrolase_dom"/>
</dbReference>
<dbReference type="InterPro" id="IPR015797">
    <property type="entry name" value="NUDIX_hydrolase-like_dom_sf"/>
</dbReference>
<dbReference type="PROSITE" id="PS00893">
    <property type="entry name" value="NUDIX_BOX"/>
    <property type="match status" value="1"/>
</dbReference>
<comment type="caution">
    <text evidence="5">The sequence shown here is derived from an EMBL/GenBank/DDBJ whole genome shotgun (WGS) entry which is preliminary data.</text>
</comment>
<dbReference type="PROSITE" id="PS51462">
    <property type="entry name" value="NUDIX"/>
    <property type="match status" value="1"/>
</dbReference>
<reference evidence="5 6" key="1">
    <citation type="submission" date="2018-10" db="EMBL/GenBank/DDBJ databases">
        <title>A collection Staphylococci species genome sequencing.</title>
        <authorList>
            <person name="Cole K."/>
        </authorList>
    </citation>
    <scope>NUCLEOTIDE SEQUENCE [LARGE SCALE GENOMIC DNA]</scope>
    <source>
        <strain evidence="6">NCTC 12218</strain>
    </source>
</reference>
<evidence type="ECO:0000313" key="5">
    <source>
        <dbReference type="EMBL" id="RTX75195.1"/>
    </source>
</evidence>
<feature type="domain" description="Nudix hydrolase" evidence="4">
    <location>
        <begin position="15"/>
        <end position="149"/>
    </location>
</feature>
<dbReference type="InterPro" id="IPR020084">
    <property type="entry name" value="NUDIX_hydrolase_CS"/>
</dbReference>
<sequence length="151" mass="17444">MNYVENIRRKIGHDPLILVGSNVIIEKDGKILLQKRSNGNWGLPGGLMEIGETLEHTAVREVYEESNLEISNLKLINLYSGNDYSFTLKNNDQINVVTALYYTNQFEGVMNTNNEETLDLKFVDPKELPFETEQEYVTYINDYIKKVEKFS</sequence>
<dbReference type="Proteomes" id="UP000274792">
    <property type="component" value="Unassembled WGS sequence"/>
</dbReference>
<accession>A0AAJ4VJ77</accession>